<keyword evidence="21" id="KW-1185">Reference proteome</keyword>
<evidence type="ECO:0000256" key="18">
    <source>
        <dbReference type="ARBA" id="ARBA00078074"/>
    </source>
</evidence>
<comment type="similarity">
    <text evidence="13">Belongs to the peptidase M20C family.</text>
</comment>
<sequence length="499" mass="52292">MDFDSLQPAAVWRHFATLCRIPRPSGHESAIRDAIANWATERGLATSIDTAGNLLIRKPASSGYDNRPGVILQGHLDMVCQKNAGCDHDFFRDPLKPVLKDGWLQAEHTTLGADNGIGVALALAALEADNIAHPALEVLLTADEEAGMSGAQGLAPGLLQGKLLINIDTEDWGEFYLGCAGGMDVDVRRELQPQPAPAGLSAVVLTVDGLRGGHSGVDIHLQRGNAIKLLVRALQGLAQAGVDFRLAALAGGTARNALPREAQATLLLAPAAQALLEETLAAARREIADELAGVDEGFRLGVAPATVPPDGVLDAQAQRELLAALDAAPHGVRRNSSRVPGVVETSDNLGVLRLTPALFEATFMVRSLRDEGAATLAREIVGLFELAGAQAMPRGAYPGWAPNPDSPLLALFQRVYAQEFGGEAAVKVIHAGLECGILSAKYPEVDMISFGPDIRGAHAPGERVAVQSVGKAWRLLVAVLAAVPPPAGALPRAFSPVLP</sequence>
<evidence type="ECO:0000256" key="3">
    <source>
        <dbReference type="ARBA" id="ARBA00022670"/>
    </source>
</evidence>
<evidence type="ECO:0000256" key="6">
    <source>
        <dbReference type="ARBA" id="ARBA00022833"/>
    </source>
</evidence>
<dbReference type="InterPro" id="IPR011650">
    <property type="entry name" value="Peptidase_M20_dimer"/>
</dbReference>
<evidence type="ECO:0000256" key="12">
    <source>
        <dbReference type="ARBA" id="ARBA00044252"/>
    </source>
</evidence>
<evidence type="ECO:0000313" key="21">
    <source>
        <dbReference type="Proteomes" id="UP000295129"/>
    </source>
</evidence>
<keyword evidence="8" id="KW-0482">Metalloprotease</keyword>
<keyword evidence="6" id="KW-0862">Zinc</keyword>
<keyword evidence="4" id="KW-0479">Metal-binding</keyword>
<evidence type="ECO:0000256" key="2">
    <source>
        <dbReference type="ARBA" id="ARBA00001947"/>
    </source>
</evidence>
<accession>A0A4R6EEJ9</accession>
<reference evidence="20 21" key="1">
    <citation type="submission" date="2019-03" db="EMBL/GenBank/DDBJ databases">
        <title>Genomic Encyclopedia of Type Strains, Phase IV (KMG-IV): sequencing the most valuable type-strain genomes for metagenomic binning, comparative biology and taxonomic classification.</title>
        <authorList>
            <person name="Goeker M."/>
        </authorList>
    </citation>
    <scope>NUCLEOTIDE SEQUENCE [LARGE SCALE GENOMIC DNA]</scope>
    <source>
        <strain evidence="20 21">DSM 12121</strain>
    </source>
</reference>
<dbReference type="NCBIfam" id="TIGR01893">
    <property type="entry name" value="aa-his-dipept"/>
    <property type="match status" value="1"/>
</dbReference>
<evidence type="ECO:0000256" key="14">
    <source>
        <dbReference type="ARBA" id="ARBA00071271"/>
    </source>
</evidence>
<evidence type="ECO:0000256" key="9">
    <source>
        <dbReference type="ARBA" id="ARBA00023285"/>
    </source>
</evidence>
<evidence type="ECO:0000256" key="8">
    <source>
        <dbReference type="ARBA" id="ARBA00023049"/>
    </source>
</evidence>
<dbReference type="SUPFAM" id="SSF53187">
    <property type="entry name" value="Zn-dependent exopeptidases"/>
    <property type="match status" value="1"/>
</dbReference>
<dbReference type="OrthoDB" id="9773892at2"/>
<dbReference type="GO" id="GO:0006508">
    <property type="term" value="P:proteolysis"/>
    <property type="evidence" value="ECO:0007669"/>
    <property type="project" value="UniProtKB-KW"/>
</dbReference>
<dbReference type="InterPro" id="IPR002933">
    <property type="entry name" value="Peptidase_M20"/>
</dbReference>
<dbReference type="Gene3D" id="3.40.630.10">
    <property type="entry name" value="Zn peptidases"/>
    <property type="match status" value="2"/>
</dbReference>
<keyword evidence="9" id="KW-0170">Cobalt</keyword>
<comment type="catalytic activity">
    <reaction evidence="10">
        <text>Hydrolysis of dipeptides, preferentially hydrophobic dipeptides including prolyl amino acids.</text>
        <dbReference type="EC" id="3.4.13.18"/>
    </reaction>
</comment>
<evidence type="ECO:0000256" key="10">
    <source>
        <dbReference type="ARBA" id="ARBA00036421"/>
    </source>
</evidence>
<dbReference type="RefSeq" id="WP_133587218.1">
    <property type="nucleotide sequence ID" value="NZ_SNVV01000001.1"/>
</dbReference>
<dbReference type="FunFam" id="3.40.630.10:FF:000018">
    <property type="entry name" value="Aminoacyl-histidine dipeptidase PepD"/>
    <property type="match status" value="1"/>
</dbReference>
<dbReference type="PIRSF" id="PIRSF016599">
    <property type="entry name" value="Xaa-His_dipept"/>
    <property type="match status" value="1"/>
</dbReference>
<dbReference type="Pfam" id="PF01546">
    <property type="entry name" value="Peptidase_M20"/>
    <property type="match status" value="1"/>
</dbReference>
<dbReference type="PANTHER" id="PTHR43501">
    <property type="entry name" value="CYTOSOL NON-SPECIFIC DIPEPTIDASE"/>
    <property type="match status" value="1"/>
</dbReference>
<dbReference type="InterPro" id="IPR001160">
    <property type="entry name" value="Peptidase_M20C"/>
</dbReference>
<proteinExistence type="inferred from homology"/>
<evidence type="ECO:0000256" key="1">
    <source>
        <dbReference type="ARBA" id="ARBA00001941"/>
    </source>
</evidence>
<evidence type="ECO:0000256" key="15">
    <source>
        <dbReference type="ARBA" id="ARBA00075285"/>
    </source>
</evidence>
<dbReference type="Pfam" id="PF07687">
    <property type="entry name" value="M20_dimer"/>
    <property type="match status" value="1"/>
</dbReference>
<evidence type="ECO:0000256" key="11">
    <source>
        <dbReference type="ARBA" id="ARBA00038976"/>
    </source>
</evidence>
<keyword evidence="3" id="KW-0645">Protease</keyword>
<evidence type="ECO:0000256" key="5">
    <source>
        <dbReference type="ARBA" id="ARBA00022801"/>
    </source>
</evidence>
<dbReference type="AlphaFoldDB" id="A0A4R6EEJ9"/>
<dbReference type="EC" id="3.4.13.18" evidence="11"/>
<comment type="cofactor">
    <cofactor evidence="2">
        <name>Zn(2+)</name>
        <dbReference type="ChEBI" id="CHEBI:29105"/>
    </cofactor>
</comment>
<dbReference type="FunFam" id="3.40.630.10:FF:000015">
    <property type="entry name" value="Aminoacyl-histidine dipeptidase PepD"/>
    <property type="match status" value="1"/>
</dbReference>
<name>A0A4R6EEJ9_9RHOO</name>
<dbReference type="CDD" id="cd03890">
    <property type="entry name" value="M20_pepD"/>
    <property type="match status" value="1"/>
</dbReference>
<dbReference type="PRINTS" id="PR00934">
    <property type="entry name" value="XHISDIPTASE"/>
</dbReference>
<dbReference type="EMBL" id="SNVV01000001">
    <property type="protein sequence ID" value="TDN56682.1"/>
    <property type="molecule type" value="Genomic_DNA"/>
</dbReference>
<keyword evidence="7" id="KW-0224">Dipeptidase</keyword>
<dbReference type="GO" id="GO:0046872">
    <property type="term" value="F:metal ion binding"/>
    <property type="evidence" value="ECO:0007669"/>
    <property type="project" value="UniProtKB-KW"/>
</dbReference>
<evidence type="ECO:0000256" key="13">
    <source>
        <dbReference type="ARBA" id="ARBA00061423"/>
    </source>
</evidence>
<evidence type="ECO:0000256" key="17">
    <source>
        <dbReference type="ARBA" id="ARBA00077688"/>
    </source>
</evidence>
<organism evidence="20 21">
    <name type="scientific">Azoarcus indigens</name>
    <dbReference type="NCBI Taxonomy" id="29545"/>
    <lineage>
        <taxon>Bacteria</taxon>
        <taxon>Pseudomonadati</taxon>
        <taxon>Pseudomonadota</taxon>
        <taxon>Betaproteobacteria</taxon>
        <taxon>Rhodocyclales</taxon>
        <taxon>Zoogloeaceae</taxon>
        <taxon>Azoarcus</taxon>
    </lineage>
</organism>
<dbReference type="PANTHER" id="PTHR43501:SF1">
    <property type="entry name" value="CYTOSOL NON-SPECIFIC DIPEPTIDASE"/>
    <property type="match status" value="1"/>
</dbReference>
<feature type="domain" description="Peptidase M20 dimerisation" evidence="19">
    <location>
        <begin position="209"/>
        <end position="291"/>
    </location>
</feature>
<protein>
    <recommendedName>
        <fullName evidence="14">Cytosol non-specific dipeptidase</fullName>
        <ecNumber evidence="11">3.4.13.18</ecNumber>
    </recommendedName>
    <alternativeName>
        <fullName evidence="17">Aminoacyl-histidine dipeptidase</fullName>
    </alternativeName>
    <alternativeName>
        <fullName evidence="16">Beta-alanyl-histidine dipeptidase</fullName>
    </alternativeName>
    <alternativeName>
        <fullName evidence="15">Carnosinase</fullName>
    </alternativeName>
    <alternativeName>
        <fullName evidence="12">Peptidase D</fullName>
    </alternativeName>
    <alternativeName>
        <fullName evidence="18">Xaa-His dipeptidase</fullName>
    </alternativeName>
</protein>
<evidence type="ECO:0000259" key="19">
    <source>
        <dbReference type="Pfam" id="PF07687"/>
    </source>
</evidence>
<evidence type="ECO:0000256" key="4">
    <source>
        <dbReference type="ARBA" id="ARBA00022723"/>
    </source>
</evidence>
<dbReference type="GO" id="GO:0070573">
    <property type="term" value="F:metallodipeptidase activity"/>
    <property type="evidence" value="ECO:0007669"/>
    <property type="project" value="TreeGrafter"/>
</dbReference>
<evidence type="ECO:0000313" key="20">
    <source>
        <dbReference type="EMBL" id="TDN56682.1"/>
    </source>
</evidence>
<comment type="caution">
    <text evidence="20">The sequence shown here is derived from an EMBL/GenBank/DDBJ whole genome shotgun (WGS) entry which is preliminary data.</text>
</comment>
<comment type="cofactor">
    <cofactor evidence="1">
        <name>Co(2+)</name>
        <dbReference type="ChEBI" id="CHEBI:48828"/>
    </cofactor>
</comment>
<evidence type="ECO:0000256" key="16">
    <source>
        <dbReference type="ARBA" id="ARBA00076004"/>
    </source>
</evidence>
<keyword evidence="5" id="KW-0378">Hydrolase</keyword>
<gene>
    <name evidence="20" type="ORF">C7389_10161</name>
</gene>
<dbReference type="Proteomes" id="UP000295129">
    <property type="component" value="Unassembled WGS sequence"/>
</dbReference>
<dbReference type="GO" id="GO:0005829">
    <property type="term" value="C:cytosol"/>
    <property type="evidence" value="ECO:0007669"/>
    <property type="project" value="TreeGrafter"/>
</dbReference>
<evidence type="ECO:0000256" key="7">
    <source>
        <dbReference type="ARBA" id="ARBA00022997"/>
    </source>
</evidence>